<evidence type="ECO:0000259" key="5">
    <source>
        <dbReference type="Pfam" id="PF24883"/>
    </source>
</evidence>
<dbReference type="Pfam" id="PF24883">
    <property type="entry name" value="NPHP3_N"/>
    <property type="match status" value="1"/>
</dbReference>
<feature type="compositionally biased region" description="Low complexity" evidence="4">
    <location>
        <begin position="930"/>
        <end position="941"/>
    </location>
</feature>
<dbReference type="SUPFAM" id="SSF50998">
    <property type="entry name" value="Quinoprotein alcohol dehydrogenase-like"/>
    <property type="match status" value="1"/>
</dbReference>
<sequence>MAGVAFGFQGFEEEPLGDEAGPPAANPKCPEHQYPSCPLPEYVLKIPPARAAPSKPPPGPPPPAECAVSLEFLRSFLRRLPGGASSSSTMAKVVEDLVRPSTGATQSSYASQHFLVPRGHTGPPTWVVVHPWDMPAAELVAALEEFAAGLPPASTYFWIDALAVSQHLLRPGTGPNMAATAQAVAAATAAAAAAHRHAAEAEAAVAPSDQPPALQREPSFSSRMRMQQQAQAAVQELAVEAARREVLRETRSAMAAARCGVLLVVGREARPLRRGWCLLQLAETLRTRGPEAITLLPLEKGFKRADLVRQLRELDVAAVVAAVESWDQGVLAEALGVPRPPAPGSAAALAVAAARASAANAAAAASAAADGVGGMRRAPSMKRSGSMAQGRSAPSPGGGAGDELAEPADGCAAGRALARQLQLALLLRPMDGVLPARIMGAPLPDANPAVYCPTSPGHAAPGPWPSRAPSSGAQPGSSPSPSDANSNQPWAFDWLWDWSAVASWLALPPHHPNAGCLLVTGPVGSGKTTALATLMAKGEGQGRGTGPGGAGPWVSASHFCSAADARSLAVGEVVRSLAYQLACRSPCFGAALVRNLVGLGGPGGGAALVPDAWLHGAEEVVEALLRRPLEQEAELRAARGERPPRYVFLIDGLDEGPAAAAAAAEASGGVGSSSGRAAPPLLPPEPTSYDVLRLVVEHLRQLPNVRLILSCTAAADALEAAPDVAGKTQLSIAGESAAAKAARPAPAPGGAGPASLPAPLVVASRGAVGAAASVHLAARRLLQPTEVPLAALRRDKYLALALAHVLQEFVLSPELTARELLWAARGCLAHVHILMLLVRHAAERLEAAGGGGAAGGSGVPGMADPTAAAAALVTVAEASAARKAAEEEKAAAAADGGGDMGAKGGEELPQRPSTPPPQAPQPVPQRERSQAAGPAGSAASPGLPPHAEPSGKPVYSDPQDAASGLPDEPSQGGPPGRASPADERGNMDGESTSERSHRDDLSPEPPPLPPPPPIEPPPEPPVDASGLHVPNTGAGAVSVHAVPPVCRGSLADEYGVLWGVRTDELRQSALLALLHAAAAAEREAAAKEAAAAAAADTIAAGGKDGKAPMDSPMQTPRTMAAVATVAAGLAGGGGGGGPPKLVRAVSMTLAAHRKGSFSLAALVAAPTPPPPQPPERAARLQLLVDILAAAREPMEWGILARALQAAEPPAPEVAAAVAGPAAAAAAGAAKAAAHAAAGGAGRRGGGGGGLDRELEVIAEGDTPRSSLTGGGLTPRSSVLGGVSRLSGAGALPVNAGGGPTAGTGAPASRLSTNGLPLGQQPSSAPHGRVPRLSNLGEPTTAASGASHDGGATDEGNPHGDSQDEGEGKEDEELGHLDSSDWEEDAEWDSVFSRLGAGAATWQDEHGEGPTTEEALAAAARAAARAAAVLRDLDWALSEEGPLSSLVFVSGSGKVCVRHSSFLEWLRRGGSGGAASSAFSNPAFTPAASTLVLSTPRPHVGHAALARVLRSQMPSGRAAAAAAAATAAAASAAAAAAAVPPSRSGVHAVPGAAAGGGKPGITAGQGAGAAAAHPPGSGQGQGPGHSWGGGGPAGWPSSVGCSGYVLRHVVPHCVEGRLPSSEIEAVVMDLEWVRLLLEGGHVEVVAGAVEQLLRTRGPDAAGGAGGGAAAAAAAWNALGGGGGGSGAVPALGMRGSLNGVGQVSMRVSNLGMGSRGVGSSFRDALMGGSGNGLSPRGGAGAAGAGAGASLVQAGLSAAALSTPPLGAYRGGGGGGIGDGRRLSTAAAALLRDLLRWLASDGLRLWRRPEPLAIACLASLAPMGSPFRRRAEQLTAATVAAAAALAVSAFAGSLPGTAVGGGSHTGTPTKTPPLGGPGASAGSTTRPPAGGATAAARALGAFGGASSGSGSGHQHAGAAGGAEGAAAPASAALAPWPPSHVTALPHPRLWKPEQRSAQCSHRVSALLPSPDGDVMLAAGEWASKATLLDVLTGRRLALLDAGPDSHSTALSAAAFSPDRRLVASAGLSAGSVTLWDAATGTPKACLPLRGNVGDFFGIPGCAGYSPTVPNITSGGGAANAPAAAADAAADAEVALQRAMRRMSSKGLALRMAGASDTGGRDGMSPSAFDDDECAPWVTAIAIHAPGHGASAAAYGAPAGTAIVATVADAAEAAAAGAQLTASGKPRAVPAIVAGSLLMAAGDNETGKVALWALPPEGLGAVRTGLIVPPPPPGGDSGGVAALEFVPGGRTLAVVQSCSTAIRLYSVQSQQLVQTLRLPASCGEVLGIRFAPQPVHMPPPPNAPPDWAPPPPGAGGAYSSYGNSHGHGGGGETLVAAACFTSTQLWSLERKAQVVSLPIGAGADGGRAWATNCVAFSPACGLIATAGALFAAAVKAIAQGNSMKVGGAPVAAADGGEAGGFHEADAATVALIEAAAAAVRSIDRAAVTLWDVRTGGKVATLRGLAGAVRALAFNPDGGILAVAAGAAVSLWSATTGSCLAVMQLGEEGSGAEVSAVAFGRGGAMLSASIGAEVHSWDVALAVAASAAVAAEAARTSVFGAPPPGRSSLFGGSSLTPRSRMGTSNGMGPGMASQLNAPGTPNAAAAQLVAAATSGQPPPPPPLQSRASQLGLAAAAGAASGGGTSSGAAPGRFAGALGCVGGGGHTDRVACACFSPNGSLALTGGFDNAVRMWDVKRHAEMQAVETPGAALGVAWSPDASLVAASLSNGSAIVWYVVTAAMAPSTFGAAAGGAGGGASGGMNVSFGSHEAARFQCSDGAFGVCGIAFTADGSVLATAVGDGSLNLWCTKTWKRLLQVVPQARGGGVALGRFGGAAQTPDGAWVLLGCGREVVMYSVAAGREATERLGPHGSLVNALALSPCGRFVAVAAGGAISVWGRPPSASGGAEHGAAAAGRATKVHRPAPASTSTGSGAGSAGNSHSGEAGAASAAALPENGAVRPATPSSPSGRSSPAATPPPPLFEPRVTYLSGLGSDVLTLAFSHDGAMLAAGHADGSVRVWASGARWREVGWLAGHGDGVAALAFSPDGRLLLSGGWDGRTLCWSMRDAMMPRSSWSAVQ</sequence>
<dbReference type="Pfam" id="PF00400">
    <property type="entry name" value="WD40"/>
    <property type="match status" value="5"/>
</dbReference>
<accession>A0A835T7E7</accession>
<dbReference type="SUPFAM" id="SSF63829">
    <property type="entry name" value="Calcium-dependent phosphotriesterase"/>
    <property type="match status" value="1"/>
</dbReference>
<keyword evidence="2" id="KW-0677">Repeat</keyword>
<dbReference type="SUPFAM" id="SSF50978">
    <property type="entry name" value="WD40 repeat-like"/>
    <property type="match status" value="1"/>
</dbReference>
<evidence type="ECO:0000313" key="6">
    <source>
        <dbReference type="EMBL" id="KAG2440302.1"/>
    </source>
</evidence>
<feature type="repeat" description="WD" evidence="3">
    <location>
        <begin position="2778"/>
        <end position="2802"/>
    </location>
</feature>
<dbReference type="EMBL" id="JAEHOC010000007">
    <property type="protein sequence ID" value="KAG2440302.1"/>
    <property type="molecule type" value="Genomic_DNA"/>
</dbReference>
<feature type="compositionally biased region" description="Pro residues" evidence="4">
    <location>
        <begin position="912"/>
        <end position="923"/>
    </location>
</feature>
<feature type="compositionally biased region" description="Pro residues" evidence="4">
    <location>
        <begin position="2294"/>
        <end position="2310"/>
    </location>
</feature>
<feature type="region of interest" description="Disordered" evidence="4">
    <location>
        <begin position="1903"/>
        <end position="1922"/>
    </location>
</feature>
<feature type="compositionally biased region" description="Low complexity" evidence="4">
    <location>
        <begin position="2898"/>
        <end position="2912"/>
    </location>
</feature>
<protein>
    <recommendedName>
        <fullName evidence="5">Nephrocystin 3-like N-terminal domain-containing protein</fullName>
    </recommendedName>
</protein>
<feature type="compositionally biased region" description="Low complexity" evidence="4">
    <location>
        <begin position="1878"/>
        <end position="1891"/>
    </location>
</feature>
<feature type="region of interest" description="Disordered" evidence="4">
    <location>
        <begin position="457"/>
        <end position="485"/>
    </location>
</feature>
<dbReference type="InterPro" id="IPR019775">
    <property type="entry name" value="WD40_repeat_CS"/>
</dbReference>
<feature type="repeat" description="WD" evidence="3">
    <location>
        <begin position="3027"/>
        <end position="3068"/>
    </location>
</feature>
<dbReference type="SMART" id="SM00320">
    <property type="entry name" value="WD40"/>
    <property type="match status" value="10"/>
</dbReference>
<evidence type="ECO:0000256" key="2">
    <source>
        <dbReference type="ARBA" id="ARBA00022737"/>
    </source>
</evidence>
<feature type="compositionally biased region" description="Acidic residues" evidence="4">
    <location>
        <begin position="1362"/>
        <end position="1372"/>
    </location>
</feature>
<dbReference type="PROSITE" id="PS50082">
    <property type="entry name" value="WD_REPEATS_2"/>
    <property type="match status" value="4"/>
</dbReference>
<name>A0A835T7E7_CHLIN</name>
<evidence type="ECO:0000256" key="4">
    <source>
        <dbReference type="SAM" id="MobiDB-lite"/>
    </source>
</evidence>
<feature type="region of interest" description="Disordered" evidence="4">
    <location>
        <begin position="1291"/>
        <end position="1385"/>
    </location>
</feature>
<dbReference type="PROSITE" id="PS50294">
    <property type="entry name" value="WD_REPEATS_REGION"/>
    <property type="match status" value="3"/>
</dbReference>
<feature type="compositionally biased region" description="Gly residues" evidence="4">
    <location>
        <begin position="1556"/>
        <end position="1566"/>
    </location>
</feature>
<dbReference type="InterPro" id="IPR011047">
    <property type="entry name" value="Quinoprotein_ADH-like_sf"/>
</dbReference>
<dbReference type="PANTHER" id="PTHR19879">
    <property type="entry name" value="TRANSCRIPTION INITIATION FACTOR TFIID"/>
    <property type="match status" value="1"/>
</dbReference>
<feature type="region of interest" description="Disordered" evidence="4">
    <location>
        <begin position="200"/>
        <end position="221"/>
    </location>
</feature>
<dbReference type="InterPro" id="IPR001680">
    <property type="entry name" value="WD40_rpt"/>
</dbReference>
<dbReference type="InterPro" id="IPR036322">
    <property type="entry name" value="WD40_repeat_dom_sf"/>
</dbReference>
<feature type="compositionally biased region" description="Pro residues" evidence="4">
    <location>
        <begin position="1003"/>
        <end position="1021"/>
    </location>
</feature>
<feature type="region of interest" description="Disordered" evidence="4">
    <location>
        <begin position="1556"/>
        <end position="1590"/>
    </location>
</feature>
<proteinExistence type="predicted"/>
<feature type="compositionally biased region" description="Gly residues" evidence="4">
    <location>
        <begin position="1576"/>
        <end position="1590"/>
    </location>
</feature>
<feature type="region of interest" description="Disordered" evidence="4">
    <location>
        <begin position="2294"/>
        <end position="2320"/>
    </location>
</feature>
<evidence type="ECO:0000256" key="3">
    <source>
        <dbReference type="PROSITE-ProRule" id="PRU00221"/>
    </source>
</evidence>
<feature type="region of interest" description="Disordered" evidence="4">
    <location>
        <begin position="1260"/>
        <end position="1279"/>
    </location>
</feature>
<dbReference type="Proteomes" id="UP000650467">
    <property type="component" value="Unassembled WGS sequence"/>
</dbReference>
<feature type="region of interest" description="Disordered" evidence="4">
    <location>
        <begin position="886"/>
        <end position="1031"/>
    </location>
</feature>
<feature type="compositionally biased region" description="Basic and acidic residues" evidence="4">
    <location>
        <begin position="980"/>
        <end position="1001"/>
    </location>
</feature>
<keyword evidence="7" id="KW-1185">Reference proteome</keyword>
<evidence type="ECO:0000313" key="7">
    <source>
        <dbReference type="Proteomes" id="UP000650467"/>
    </source>
</evidence>
<feature type="region of interest" description="Disordered" evidence="4">
    <location>
        <begin position="1858"/>
        <end position="1891"/>
    </location>
</feature>
<feature type="compositionally biased region" description="Low complexity" evidence="4">
    <location>
        <begin position="465"/>
        <end position="482"/>
    </location>
</feature>
<feature type="compositionally biased region" description="Polar residues" evidence="4">
    <location>
        <begin position="2566"/>
        <end position="2582"/>
    </location>
</feature>
<feature type="compositionally biased region" description="Low complexity" evidence="4">
    <location>
        <begin position="2919"/>
        <end position="2969"/>
    </location>
</feature>
<feature type="compositionally biased region" description="Polar residues" evidence="4">
    <location>
        <begin position="1309"/>
        <end position="1323"/>
    </location>
</feature>
<organism evidence="6 7">
    <name type="scientific">Chlamydomonas incerta</name>
    <dbReference type="NCBI Taxonomy" id="51695"/>
    <lineage>
        <taxon>Eukaryota</taxon>
        <taxon>Viridiplantae</taxon>
        <taxon>Chlorophyta</taxon>
        <taxon>core chlorophytes</taxon>
        <taxon>Chlorophyceae</taxon>
        <taxon>CS clade</taxon>
        <taxon>Chlamydomonadales</taxon>
        <taxon>Chlamydomonadaceae</taxon>
        <taxon>Chlamydomonas</taxon>
    </lineage>
</organism>
<dbReference type="Gene3D" id="2.130.10.10">
    <property type="entry name" value="YVTN repeat-like/Quinoprotein amine dehydrogenase"/>
    <property type="match status" value="6"/>
</dbReference>
<comment type="caution">
    <text evidence="6">The sequence shown here is derived from an EMBL/GenBank/DDBJ whole genome shotgun (WGS) entry which is preliminary data.</text>
</comment>
<feature type="region of interest" description="Disordered" evidence="4">
    <location>
        <begin position="2896"/>
        <end position="2977"/>
    </location>
</feature>
<feature type="region of interest" description="Disordered" evidence="4">
    <location>
        <begin position="1"/>
        <end position="32"/>
    </location>
</feature>
<feature type="repeat" description="WD" evidence="3">
    <location>
        <begin position="2984"/>
        <end position="3015"/>
    </location>
</feature>
<feature type="region of interest" description="Disordered" evidence="4">
    <location>
        <begin position="2557"/>
        <end position="2595"/>
    </location>
</feature>
<keyword evidence="1 3" id="KW-0853">WD repeat</keyword>
<feature type="domain" description="Nephrocystin 3-like N-terminal" evidence="5">
    <location>
        <begin position="493"/>
        <end position="596"/>
    </location>
</feature>
<gene>
    <name evidence="6" type="ORF">HXX76_004413</name>
</gene>
<dbReference type="InterPro" id="IPR056884">
    <property type="entry name" value="NPHP3-like_N"/>
</dbReference>
<dbReference type="PANTHER" id="PTHR19879:SF9">
    <property type="entry name" value="TRANSCRIPTION INITIATION FACTOR TFIID SUBUNIT 5"/>
    <property type="match status" value="1"/>
</dbReference>
<dbReference type="InterPro" id="IPR015943">
    <property type="entry name" value="WD40/YVTN_repeat-like_dom_sf"/>
</dbReference>
<feature type="region of interest" description="Disordered" evidence="4">
    <location>
        <begin position="369"/>
        <end position="406"/>
    </location>
</feature>
<feature type="repeat" description="WD" evidence="3">
    <location>
        <begin position="2658"/>
        <end position="2699"/>
    </location>
</feature>
<dbReference type="OrthoDB" id="545213at2759"/>
<reference evidence="6" key="1">
    <citation type="journal article" date="2020" name="bioRxiv">
        <title>Comparative genomics of Chlamydomonas.</title>
        <authorList>
            <person name="Craig R.J."/>
            <person name="Hasan A.R."/>
            <person name="Ness R.W."/>
            <person name="Keightley P.D."/>
        </authorList>
    </citation>
    <scope>NUCLEOTIDE SEQUENCE</scope>
    <source>
        <strain evidence="6">SAG 7.73</strain>
    </source>
</reference>
<evidence type="ECO:0000256" key="1">
    <source>
        <dbReference type="ARBA" id="ARBA00022574"/>
    </source>
</evidence>
<dbReference type="PROSITE" id="PS00678">
    <property type="entry name" value="WD_REPEATS_1"/>
    <property type="match status" value="1"/>
</dbReference>